<name>A0A8S1VQY1_9CILI</name>
<dbReference type="OrthoDB" id="40902at2759"/>
<reference evidence="6" key="1">
    <citation type="submission" date="2021-01" db="EMBL/GenBank/DDBJ databases">
        <authorList>
            <consortium name="Genoscope - CEA"/>
            <person name="William W."/>
        </authorList>
    </citation>
    <scope>NUCLEOTIDE SEQUENCE</scope>
</reference>
<feature type="binding site" evidence="3">
    <location>
        <position position="153"/>
    </location>
    <ligand>
        <name>ATP</name>
        <dbReference type="ChEBI" id="CHEBI:30616"/>
    </ligand>
</feature>
<dbReference type="GO" id="GO:0004674">
    <property type="term" value="F:protein serine/threonine kinase activity"/>
    <property type="evidence" value="ECO:0007669"/>
    <property type="project" value="UniProtKB-KW"/>
</dbReference>
<evidence type="ECO:0000313" key="7">
    <source>
        <dbReference type="Proteomes" id="UP000689195"/>
    </source>
</evidence>
<dbReference type="GO" id="GO:0005524">
    <property type="term" value="F:ATP binding"/>
    <property type="evidence" value="ECO:0007669"/>
    <property type="project" value="UniProtKB-UniRule"/>
</dbReference>
<evidence type="ECO:0000256" key="4">
    <source>
        <dbReference type="RuleBase" id="RU000304"/>
    </source>
</evidence>
<feature type="domain" description="Protein kinase" evidence="5">
    <location>
        <begin position="124"/>
        <end position="376"/>
    </location>
</feature>
<accession>A0A8S1VQY1</accession>
<evidence type="ECO:0000259" key="5">
    <source>
        <dbReference type="PROSITE" id="PS50011"/>
    </source>
</evidence>
<comment type="caution">
    <text evidence="6">The sequence shown here is derived from an EMBL/GenBank/DDBJ whole genome shotgun (WGS) entry which is preliminary data.</text>
</comment>
<keyword evidence="1 3" id="KW-0547">Nucleotide-binding</keyword>
<dbReference type="InterPro" id="IPR008271">
    <property type="entry name" value="Ser/Thr_kinase_AS"/>
</dbReference>
<keyword evidence="4" id="KW-0808">Transferase</keyword>
<dbReference type="SMART" id="SM00220">
    <property type="entry name" value="S_TKc"/>
    <property type="match status" value="1"/>
</dbReference>
<keyword evidence="4" id="KW-0418">Kinase</keyword>
<dbReference type="Proteomes" id="UP000689195">
    <property type="component" value="Unassembled WGS sequence"/>
</dbReference>
<evidence type="ECO:0000256" key="2">
    <source>
        <dbReference type="ARBA" id="ARBA00022840"/>
    </source>
</evidence>
<organism evidence="6 7">
    <name type="scientific">Paramecium pentaurelia</name>
    <dbReference type="NCBI Taxonomy" id="43138"/>
    <lineage>
        <taxon>Eukaryota</taxon>
        <taxon>Sar</taxon>
        <taxon>Alveolata</taxon>
        <taxon>Ciliophora</taxon>
        <taxon>Intramacronucleata</taxon>
        <taxon>Oligohymenophorea</taxon>
        <taxon>Peniculida</taxon>
        <taxon>Parameciidae</taxon>
        <taxon>Paramecium</taxon>
    </lineage>
</organism>
<evidence type="ECO:0000256" key="1">
    <source>
        <dbReference type="ARBA" id="ARBA00022741"/>
    </source>
</evidence>
<dbReference type="EMBL" id="CAJJDO010000071">
    <property type="protein sequence ID" value="CAD8179151.1"/>
    <property type="molecule type" value="Genomic_DNA"/>
</dbReference>
<keyword evidence="4" id="KW-0723">Serine/threonine-protein kinase</keyword>
<evidence type="ECO:0000313" key="6">
    <source>
        <dbReference type="EMBL" id="CAD8179151.1"/>
    </source>
</evidence>
<dbReference type="PROSITE" id="PS50011">
    <property type="entry name" value="PROTEIN_KINASE_DOM"/>
    <property type="match status" value="1"/>
</dbReference>
<protein>
    <recommendedName>
        <fullName evidence="5">Protein kinase domain-containing protein</fullName>
    </recommendedName>
</protein>
<gene>
    <name evidence="6" type="ORF">PPENT_87.1.T0710102</name>
</gene>
<dbReference type="Pfam" id="PF00069">
    <property type="entry name" value="Pkinase"/>
    <property type="match status" value="1"/>
</dbReference>
<dbReference type="FunFam" id="1.10.510.10:FF:000945">
    <property type="entry name" value="Uncharacterized protein"/>
    <property type="match status" value="1"/>
</dbReference>
<sequence>MIHNDNTIKTCNFLLQTNRTTIWNQSTKPIDSSVGGCFHVSCKQGVYKEATIFLKGQNLYKCRNHKWKVCDIGNSQLDNVKHDVYGEGCKLSFGQNYIEIYGRIKELYEKLKKQCIQSNFTQKYSILKLIGQGTYGKVYRVKNKSNQMEFAVKTFEKSLLVLPSDRIALAKELEIARLFDHPNLMQFYESFESEQFIFVVFELVLGGNLRQEIKNQKVSEKRAFHNIRQLFIALDYMHSLGIIHRDIKPDNIMFRNSEELVLTDFGFADIYRNDGQYLYTNCGTPGYCAPELLQNKLYDFKVDVYSAGIVLYQMLTGQNPFESEDYNKRVKLNKQGIIDWRIINISGDALDFLQSVLSRNPFHRLTVQQALNHRIFKQDHGCIHRSGVKNTLINLGTQLSSTNIQQIQIIPSPLQSQRMNSLHQYQHDELDNLILEQSKKEKSMIQNPILDRRLNYYSQINQKLQHRSTKSEVMLFFQE</sequence>
<keyword evidence="7" id="KW-1185">Reference proteome</keyword>
<dbReference type="PROSITE" id="PS00108">
    <property type="entry name" value="PROTEIN_KINASE_ST"/>
    <property type="match status" value="1"/>
</dbReference>
<dbReference type="PANTHER" id="PTHR24347">
    <property type="entry name" value="SERINE/THREONINE-PROTEIN KINASE"/>
    <property type="match status" value="1"/>
</dbReference>
<comment type="similarity">
    <text evidence="4">Belongs to the protein kinase superfamily.</text>
</comment>
<dbReference type="InterPro" id="IPR000719">
    <property type="entry name" value="Prot_kinase_dom"/>
</dbReference>
<dbReference type="InterPro" id="IPR017441">
    <property type="entry name" value="Protein_kinase_ATP_BS"/>
</dbReference>
<dbReference type="AlphaFoldDB" id="A0A8S1VQY1"/>
<proteinExistence type="inferred from homology"/>
<dbReference type="PROSITE" id="PS00107">
    <property type="entry name" value="PROTEIN_KINASE_ATP"/>
    <property type="match status" value="1"/>
</dbReference>
<keyword evidence="2 3" id="KW-0067">ATP-binding</keyword>
<evidence type="ECO:0000256" key="3">
    <source>
        <dbReference type="PROSITE-ProRule" id="PRU10141"/>
    </source>
</evidence>